<keyword evidence="1" id="KW-0472">Membrane</keyword>
<sequence length="194" mass="21901">MESVYCAKVDVARSFKIDGFPCVHAVASIISSRGSIYSFIDPTFTVSSFSQSYSHSIHPIANIEMPMEILEDCDIMPPYVRRGPRSFQLLVSSHSNWYAISALKKSTPCFFNFEGKTSNFLSGINFSIGFSIARHLLIATRTLVFCINNDLVMLSKKYRFRSLTMLIAVLFNHTIGLALLINLSFLLFFVWAEL</sequence>
<reference evidence="2 3" key="1">
    <citation type="submission" date="2020-10" db="EMBL/GenBank/DDBJ databases">
        <title>The Coptis chinensis genome and diversification of protoberbering-type alkaloids.</title>
        <authorList>
            <person name="Wang B."/>
            <person name="Shu S."/>
            <person name="Song C."/>
            <person name="Liu Y."/>
        </authorList>
    </citation>
    <scope>NUCLEOTIDE SEQUENCE [LARGE SCALE GENOMIC DNA]</scope>
    <source>
        <strain evidence="2">HL-2020</strain>
        <tissue evidence="2">Leaf</tissue>
    </source>
</reference>
<proteinExistence type="predicted"/>
<organism evidence="2 3">
    <name type="scientific">Coptis chinensis</name>
    <dbReference type="NCBI Taxonomy" id="261450"/>
    <lineage>
        <taxon>Eukaryota</taxon>
        <taxon>Viridiplantae</taxon>
        <taxon>Streptophyta</taxon>
        <taxon>Embryophyta</taxon>
        <taxon>Tracheophyta</taxon>
        <taxon>Spermatophyta</taxon>
        <taxon>Magnoliopsida</taxon>
        <taxon>Ranunculales</taxon>
        <taxon>Ranunculaceae</taxon>
        <taxon>Coptidoideae</taxon>
        <taxon>Coptis</taxon>
    </lineage>
</organism>
<name>A0A835LP01_9MAGN</name>
<comment type="caution">
    <text evidence="2">The sequence shown here is derived from an EMBL/GenBank/DDBJ whole genome shotgun (WGS) entry which is preliminary data.</text>
</comment>
<accession>A0A835LP01</accession>
<keyword evidence="1" id="KW-0812">Transmembrane</keyword>
<dbReference type="AlphaFoldDB" id="A0A835LP01"/>
<evidence type="ECO:0000313" key="2">
    <source>
        <dbReference type="EMBL" id="KAF9599542.1"/>
    </source>
</evidence>
<keyword evidence="1" id="KW-1133">Transmembrane helix</keyword>
<dbReference type="EMBL" id="JADFTS010000007">
    <property type="protein sequence ID" value="KAF9599542.1"/>
    <property type="molecule type" value="Genomic_DNA"/>
</dbReference>
<evidence type="ECO:0008006" key="4">
    <source>
        <dbReference type="Google" id="ProtNLM"/>
    </source>
</evidence>
<feature type="transmembrane region" description="Helical" evidence="1">
    <location>
        <begin position="163"/>
        <end position="191"/>
    </location>
</feature>
<dbReference type="Proteomes" id="UP000631114">
    <property type="component" value="Unassembled WGS sequence"/>
</dbReference>
<evidence type="ECO:0000313" key="3">
    <source>
        <dbReference type="Proteomes" id="UP000631114"/>
    </source>
</evidence>
<evidence type="ECO:0000256" key="1">
    <source>
        <dbReference type="SAM" id="Phobius"/>
    </source>
</evidence>
<gene>
    <name evidence="2" type="ORF">IFM89_038808</name>
</gene>
<keyword evidence="3" id="KW-1185">Reference proteome</keyword>
<protein>
    <recommendedName>
        <fullName evidence="4">SWIM-type domain-containing protein</fullName>
    </recommendedName>
</protein>